<proteinExistence type="inferred from homology"/>
<accession>A0A930UXP0</accession>
<protein>
    <submittedName>
        <fullName evidence="8">Uncharacterized protein</fullName>
    </submittedName>
</protein>
<dbReference type="GO" id="GO:0009279">
    <property type="term" value="C:cell outer membrane"/>
    <property type="evidence" value="ECO:0007669"/>
    <property type="project" value="UniProtKB-SubCell"/>
</dbReference>
<evidence type="ECO:0000256" key="3">
    <source>
        <dbReference type="ARBA" id="ARBA00022452"/>
    </source>
</evidence>
<keyword evidence="3" id="KW-1134">Transmembrane beta strand</keyword>
<dbReference type="SUPFAM" id="SSF56925">
    <property type="entry name" value="OMPA-like"/>
    <property type="match status" value="1"/>
</dbReference>
<dbReference type="InterPro" id="IPR005017">
    <property type="entry name" value="OMPP1/FadL/TodX"/>
</dbReference>
<comment type="similarity">
    <text evidence="2">Belongs to the OmpP1/FadL family.</text>
</comment>
<keyword evidence="4" id="KW-0812">Transmembrane</keyword>
<comment type="caution">
    <text evidence="8">The sequence shown here is derived from an EMBL/GenBank/DDBJ whole genome shotgun (WGS) entry which is preliminary data.</text>
</comment>
<name>A0A930UXP0_9PAST</name>
<evidence type="ECO:0000313" key="8">
    <source>
        <dbReference type="EMBL" id="MBF4103034.1"/>
    </source>
</evidence>
<comment type="subcellular location">
    <subcellularLocation>
        <location evidence="1">Cell outer membrane</location>
        <topology evidence="1">Multi-pass membrane protein</topology>
    </subcellularLocation>
</comment>
<evidence type="ECO:0000256" key="6">
    <source>
        <dbReference type="ARBA" id="ARBA00023136"/>
    </source>
</evidence>
<keyword evidence="5" id="KW-0732">Signal</keyword>
<keyword evidence="6" id="KW-0472">Membrane</keyword>
<evidence type="ECO:0000256" key="1">
    <source>
        <dbReference type="ARBA" id="ARBA00004571"/>
    </source>
</evidence>
<evidence type="ECO:0000256" key="5">
    <source>
        <dbReference type="ARBA" id="ARBA00022729"/>
    </source>
</evidence>
<gene>
    <name evidence="8" type="ORF">INT80_13250</name>
</gene>
<keyword evidence="7" id="KW-0998">Cell outer membrane</keyword>
<evidence type="ECO:0000256" key="2">
    <source>
        <dbReference type="ARBA" id="ARBA00008163"/>
    </source>
</evidence>
<dbReference type="AlphaFoldDB" id="A0A930UXP0"/>
<evidence type="ECO:0000256" key="4">
    <source>
        <dbReference type="ARBA" id="ARBA00022692"/>
    </source>
</evidence>
<dbReference type="Pfam" id="PF03349">
    <property type="entry name" value="Toluene_X"/>
    <property type="match status" value="1"/>
</dbReference>
<organism evidence="8">
    <name type="scientific">Gallibacterium anatis</name>
    <dbReference type="NCBI Taxonomy" id="750"/>
    <lineage>
        <taxon>Bacteria</taxon>
        <taxon>Pseudomonadati</taxon>
        <taxon>Pseudomonadota</taxon>
        <taxon>Gammaproteobacteria</taxon>
        <taxon>Pasteurellales</taxon>
        <taxon>Pasteurellaceae</taxon>
        <taxon>Gallibacterium</taxon>
    </lineage>
</organism>
<dbReference type="InterPro" id="IPR011250">
    <property type="entry name" value="OMP/PagP_B-barrel"/>
</dbReference>
<dbReference type="Gene3D" id="2.40.160.60">
    <property type="entry name" value="Outer membrane protein transport protein (OMPP1/FadL/TodX)"/>
    <property type="match status" value="1"/>
</dbReference>
<sequence length="60" mass="6736">MWYTGATYRFTPNLSVDAGYAFVKGKICHLTNLIKKLSVKGSFDSKSTAHLFGLGLNYRF</sequence>
<evidence type="ECO:0000256" key="7">
    <source>
        <dbReference type="ARBA" id="ARBA00023237"/>
    </source>
</evidence>
<dbReference type="EMBL" id="JADION010000046">
    <property type="protein sequence ID" value="MBF4103034.1"/>
    <property type="molecule type" value="Genomic_DNA"/>
</dbReference>
<reference evidence="8" key="1">
    <citation type="submission" date="2020-11" db="EMBL/GenBank/DDBJ databases">
        <title>Gallibacterium anatis 1637, full genome, WGS.</title>
        <authorList>
            <person name="Laishevtcev A.I."/>
            <person name="Yakimova E.A."/>
            <person name="Petkovich D."/>
            <person name="Stepanova T.V."/>
            <person name="Kalendr R.S."/>
            <person name="Rubalsky E.O."/>
            <person name="Zulkarneev E.R."/>
            <person name="Aleshkin A.V."/>
        </authorList>
    </citation>
    <scope>NUCLEOTIDE SEQUENCE</scope>
    <source>
        <strain evidence="8">1637</strain>
    </source>
</reference>